<sequence length="319" mass="33674">MALLTESMTQIFTPPAECSTSWTYEGSYYNSVRNGLLLQNAMTANYDCFPSGFRNSGRSEGNQIFSPGYCADGYTSAALNFDGSTTTAVCCPSDFSYYTTLTTPNGFDNTMMFAGCVSTYPMASPATAVLARAGNFDTTTSTVSGPITMWAQPMTVAYEEDDLSLFITTTTTTTTPTTTPTSTERELETPSSSNPTTSSMPSSTETNATNAPPSTDGSSSKLSTGAKAGIGAGAAAGGLIIIALLFLLYRRSRQNNAENAASPGINGYQPGAGAPHYPYYPHNISEVAGYSSPEGFIPEMEDPKSRPSPYSNVRLELPG</sequence>
<evidence type="ECO:0000256" key="6">
    <source>
        <dbReference type="SAM" id="Phobius"/>
    </source>
</evidence>
<dbReference type="Proteomes" id="UP001610335">
    <property type="component" value="Unassembled WGS sequence"/>
</dbReference>
<name>A0ABR4ITL2_9EURO</name>
<evidence type="ECO:0000256" key="1">
    <source>
        <dbReference type="ARBA" id="ARBA00004167"/>
    </source>
</evidence>
<keyword evidence="2 6" id="KW-0812">Transmembrane</keyword>
<feature type="compositionally biased region" description="Low complexity" evidence="5">
    <location>
        <begin position="169"/>
        <end position="182"/>
    </location>
</feature>
<comment type="caution">
    <text evidence="7">The sequence shown here is derived from an EMBL/GenBank/DDBJ whole genome shotgun (WGS) entry which is preliminary data.</text>
</comment>
<evidence type="ECO:0000256" key="2">
    <source>
        <dbReference type="ARBA" id="ARBA00022692"/>
    </source>
</evidence>
<reference evidence="7 8" key="1">
    <citation type="submission" date="2024-07" db="EMBL/GenBank/DDBJ databases">
        <title>Section-level genome sequencing and comparative genomics of Aspergillus sections Usti and Cavernicolus.</title>
        <authorList>
            <consortium name="Lawrence Berkeley National Laboratory"/>
            <person name="Nybo J.L."/>
            <person name="Vesth T.C."/>
            <person name="Theobald S."/>
            <person name="Frisvad J.C."/>
            <person name="Larsen T.O."/>
            <person name="Kjaerboelling I."/>
            <person name="Rothschild-Mancinelli K."/>
            <person name="Lyhne E.K."/>
            <person name="Kogle M.E."/>
            <person name="Barry K."/>
            <person name="Clum A."/>
            <person name="Na H."/>
            <person name="Ledsgaard L."/>
            <person name="Lin J."/>
            <person name="Lipzen A."/>
            <person name="Kuo A."/>
            <person name="Riley R."/>
            <person name="Mondo S."/>
            <person name="LaButti K."/>
            <person name="Haridas S."/>
            <person name="Pangalinan J."/>
            <person name="Salamov A.A."/>
            <person name="Simmons B.A."/>
            <person name="Magnuson J.K."/>
            <person name="Chen J."/>
            <person name="Drula E."/>
            <person name="Henrissat B."/>
            <person name="Wiebenga A."/>
            <person name="Lubbers R.J."/>
            <person name="Gomes A.C."/>
            <person name="Makela M.R."/>
            <person name="Stajich J."/>
            <person name="Grigoriev I.V."/>
            <person name="Mortensen U.H."/>
            <person name="De vries R.P."/>
            <person name="Baker S.E."/>
            <person name="Andersen M.R."/>
        </authorList>
    </citation>
    <scope>NUCLEOTIDE SEQUENCE [LARGE SCALE GENOMIC DNA]</scope>
    <source>
        <strain evidence="7 8">CBS 600.67</strain>
    </source>
</reference>
<evidence type="ECO:0000256" key="4">
    <source>
        <dbReference type="ARBA" id="ARBA00023136"/>
    </source>
</evidence>
<keyword evidence="8" id="KW-1185">Reference proteome</keyword>
<evidence type="ECO:0000313" key="8">
    <source>
        <dbReference type="Proteomes" id="UP001610335"/>
    </source>
</evidence>
<proteinExistence type="predicted"/>
<feature type="transmembrane region" description="Helical" evidence="6">
    <location>
        <begin position="228"/>
        <end position="249"/>
    </location>
</feature>
<keyword evidence="4 6" id="KW-0472">Membrane</keyword>
<dbReference type="InterPro" id="IPR051694">
    <property type="entry name" value="Immunoregulatory_rcpt-like"/>
</dbReference>
<evidence type="ECO:0000256" key="3">
    <source>
        <dbReference type="ARBA" id="ARBA00022989"/>
    </source>
</evidence>
<evidence type="ECO:0000256" key="5">
    <source>
        <dbReference type="SAM" id="MobiDB-lite"/>
    </source>
</evidence>
<gene>
    <name evidence="7" type="ORF">BDW59DRAFT_158057</name>
</gene>
<keyword evidence="3 6" id="KW-1133">Transmembrane helix</keyword>
<comment type="subcellular location">
    <subcellularLocation>
        <location evidence="1">Membrane</location>
        <topology evidence="1">Single-pass membrane protein</topology>
    </subcellularLocation>
</comment>
<organism evidence="7 8">
    <name type="scientific">Aspergillus cavernicola</name>
    <dbReference type="NCBI Taxonomy" id="176166"/>
    <lineage>
        <taxon>Eukaryota</taxon>
        <taxon>Fungi</taxon>
        <taxon>Dikarya</taxon>
        <taxon>Ascomycota</taxon>
        <taxon>Pezizomycotina</taxon>
        <taxon>Eurotiomycetes</taxon>
        <taxon>Eurotiomycetidae</taxon>
        <taxon>Eurotiales</taxon>
        <taxon>Aspergillaceae</taxon>
        <taxon>Aspergillus</taxon>
        <taxon>Aspergillus subgen. Nidulantes</taxon>
    </lineage>
</organism>
<evidence type="ECO:0000313" key="7">
    <source>
        <dbReference type="EMBL" id="KAL2831112.1"/>
    </source>
</evidence>
<feature type="region of interest" description="Disordered" evidence="5">
    <location>
        <begin position="290"/>
        <end position="319"/>
    </location>
</feature>
<feature type="compositionally biased region" description="Polar residues" evidence="5">
    <location>
        <begin position="208"/>
        <end position="223"/>
    </location>
</feature>
<feature type="region of interest" description="Disordered" evidence="5">
    <location>
        <begin position="169"/>
        <end position="224"/>
    </location>
</feature>
<protein>
    <recommendedName>
        <fullName evidence="9">Mid2 domain-containing protein</fullName>
    </recommendedName>
</protein>
<dbReference type="EMBL" id="JBFXLS010000010">
    <property type="protein sequence ID" value="KAL2831112.1"/>
    <property type="molecule type" value="Genomic_DNA"/>
</dbReference>
<evidence type="ECO:0008006" key="9">
    <source>
        <dbReference type="Google" id="ProtNLM"/>
    </source>
</evidence>
<feature type="compositionally biased region" description="Low complexity" evidence="5">
    <location>
        <begin position="189"/>
        <end position="207"/>
    </location>
</feature>
<accession>A0ABR4ITL2</accession>
<dbReference type="PANTHER" id="PTHR15549">
    <property type="entry name" value="PAIRED IMMUNOGLOBULIN-LIKE TYPE 2 RECEPTOR"/>
    <property type="match status" value="1"/>
</dbReference>